<gene>
    <name evidence="12" type="ORF">PPNO1_LOCUS3437</name>
</gene>
<dbReference type="OrthoDB" id="9977870at2759"/>
<dbReference type="PROSITE" id="PS51873">
    <property type="entry name" value="TRIAD"/>
    <property type="match status" value="1"/>
</dbReference>
<dbReference type="Proteomes" id="UP000838763">
    <property type="component" value="Unassembled WGS sequence"/>
</dbReference>
<dbReference type="Pfam" id="PF26200">
    <property type="entry name" value="Rcat_RNF216"/>
    <property type="match status" value="1"/>
</dbReference>
<accession>A0A9P1H1I8</accession>
<evidence type="ECO:0000256" key="3">
    <source>
        <dbReference type="ARBA" id="ARBA00022679"/>
    </source>
</evidence>
<dbReference type="InterPro" id="IPR013083">
    <property type="entry name" value="Znf_RING/FYVE/PHD"/>
</dbReference>
<feature type="compositionally biased region" description="Basic and acidic residues" evidence="10">
    <location>
        <begin position="79"/>
        <end position="105"/>
    </location>
</feature>
<evidence type="ECO:0000256" key="7">
    <source>
        <dbReference type="ARBA" id="ARBA00022786"/>
    </source>
</evidence>
<comment type="catalytic activity">
    <reaction evidence="1">
        <text>[E2 ubiquitin-conjugating enzyme]-S-ubiquitinyl-L-cysteine + [acceptor protein]-L-lysine = [E2 ubiquitin-conjugating enzyme]-L-cysteine + [acceptor protein]-N(6)-ubiquitinyl-L-lysine.</text>
        <dbReference type="EC" id="2.3.2.31"/>
    </reaction>
</comment>
<keyword evidence="9" id="KW-0175">Coiled coil</keyword>
<dbReference type="SUPFAM" id="SSF57850">
    <property type="entry name" value="RING/U-box"/>
    <property type="match status" value="1"/>
</dbReference>
<dbReference type="Gene3D" id="3.30.40.10">
    <property type="entry name" value="Zinc/RING finger domain, C3HC4 (zinc finger)"/>
    <property type="match status" value="1"/>
</dbReference>
<evidence type="ECO:0000256" key="5">
    <source>
        <dbReference type="ARBA" id="ARBA00022737"/>
    </source>
</evidence>
<dbReference type="EMBL" id="CALLCH030000009">
    <property type="protein sequence ID" value="CAI4213694.1"/>
    <property type="molecule type" value="Genomic_DNA"/>
</dbReference>
<feature type="coiled-coil region" evidence="9">
    <location>
        <begin position="424"/>
        <end position="478"/>
    </location>
</feature>
<keyword evidence="8" id="KW-0862">Zinc</keyword>
<dbReference type="InterPro" id="IPR002867">
    <property type="entry name" value="IBR_dom"/>
</dbReference>
<proteinExistence type="predicted"/>
<name>A0A9P1H1I8_9PEZI</name>
<feature type="region of interest" description="Disordered" evidence="10">
    <location>
        <begin position="79"/>
        <end position="157"/>
    </location>
</feature>
<evidence type="ECO:0000313" key="13">
    <source>
        <dbReference type="Proteomes" id="UP000838763"/>
    </source>
</evidence>
<dbReference type="GO" id="GO:0008270">
    <property type="term" value="F:zinc ion binding"/>
    <property type="evidence" value="ECO:0007669"/>
    <property type="project" value="UniProtKB-KW"/>
</dbReference>
<feature type="region of interest" description="Disordered" evidence="10">
    <location>
        <begin position="716"/>
        <end position="740"/>
    </location>
</feature>
<evidence type="ECO:0000256" key="2">
    <source>
        <dbReference type="ARBA" id="ARBA00012251"/>
    </source>
</evidence>
<protein>
    <recommendedName>
        <fullName evidence="2">RBR-type E3 ubiquitin transferase</fullName>
        <ecNumber evidence="2">2.3.2.31</ecNumber>
    </recommendedName>
</protein>
<dbReference type="InterPro" id="IPR031127">
    <property type="entry name" value="E3_UB_ligase_RBR"/>
</dbReference>
<keyword evidence="3" id="KW-0808">Transferase</keyword>
<evidence type="ECO:0000313" key="12">
    <source>
        <dbReference type="EMBL" id="CAI4213694.1"/>
    </source>
</evidence>
<dbReference type="PANTHER" id="PTHR11685">
    <property type="entry name" value="RBR FAMILY RING FINGER AND IBR DOMAIN-CONTAINING"/>
    <property type="match status" value="1"/>
</dbReference>
<evidence type="ECO:0000256" key="9">
    <source>
        <dbReference type="SAM" id="Coils"/>
    </source>
</evidence>
<dbReference type="CDD" id="cd20335">
    <property type="entry name" value="BRcat_RBR"/>
    <property type="match status" value="1"/>
</dbReference>
<reference evidence="12" key="1">
    <citation type="submission" date="2022-11" db="EMBL/GenBank/DDBJ databases">
        <authorList>
            <person name="Scott C."/>
            <person name="Bruce N."/>
        </authorList>
    </citation>
    <scope>NUCLEOTIDE SEQUENCE</scope>
</reference>
<dbReference type="Pfam" id="PF01485">
    <property type="entry name" value="IBR"/>
    <property type="match status" value="1"/>
</dbReference>
<dbReference type="InterPro" id="IPR044066">
    <property type="entry name" value="TRIAD_supradom"/>
</dbReference>
<dbReference type="EC" id="2.3.2.31" evidence="2"/>
<dbReference type="AlphaFoldDB" id="A0A9P1H1I8"/>
<keyword evidence="5" id="KW-0677">Repeat</keyword>
<evidence type="ECO:0000256" key="1">
    <source>
        <dbReference type="ARBA" id="ARBA00001798"/>
    </source>
</evidence>
<evidence type="ECO:0000256" key="6">
    <source>
        <dbReference type="ARBA" id="ARBA00022771"/>
    </source>
</evidence>
<comment type="caution">
    <text evidence="12">The sequence shown here is derived from an EMBL/GenBank/DDBJ whole genome shotgun (WGS) entry which is preliminary data.</text>
</comment>
<keyword evidence="6" id="KW-0863">Zinc-finger</keyword>
<keyword evidence="13" id="KW-1185">Reference proteome</keyword>
<dbReference type="GO" id="GO:0016567">
    <property type="term" value="P:protein ubiquitination"/>
    <property type="evidence" value="ECO:0007669"/>
    <property type="project" value="InterPro"/>
</dbReference>
<evidence type="ECO:0000256" key="10">
    <source>
        <dbReference type="SAM" id="MobiDB-lite"/>
    </source>
</evidence>
<dbReference type="GO" id="GO:0061630">
    <property type="term" value="F:ubiquitin protein ligase activity"/>
    <property type="evidence" value="ECO:0007669"/>
    <property type="project" value="UniProtKB-EC"/>
</dbReference>
<organism evidence="12 13">
    <name type="scientific">Parascedosporium putredinis</name>
    <dbReference type="NCBI Taxonomy" id="1442378"/>
    <lineage>
        <taxon>Eukaryota</taxon>
        <taxon>Fungi</taxon>
        <taxon>Dikarya</taxon>
        <taxon>Ascomycota</taxon>
        <taxon>Pezizomycotina</taxon>
        <taxon>Sordariomycetes</taxon>
        <taxon>Hypocreomycetidae</taxon>
        <taxon>Microascales</taxon>
        <taxon>Microascaceae</taxon>
        <taxon>Parascedosporium</taxon>
    </lineage>
</organism>
<sequence>MASATETIAIQSSAHDEGLRPGVMDTVVSILPPTCSVDKGKAVETAAEAVEDDPHINSQTILDLINVSIENVRNRAAEVERARAEEDEKRKRDEEEAAAERARPEAEDEAAAKTPRSRSSSELSESKAGPANGHRRHNATGASKFMKRKSEQDDDDAQSIMTFKSNKDTRLRQLGAIAALLQKKHSKTKGYAAPGSFIVHSITGTVAENAEENAGTIECISCFDDFDPKEMIKAPCHYYCRDCFTRLISTALQNEQQWPAKCCLNEIPFQTIYQYIQSDIRTTFETRALEWRTPIGERIYCSTPECAVWIPPNQVEGGTSIARCPAGHETCSFCRGPAHAADCPQDWDLQRTNELAQEEGWKRCGRCRALVEHQSACQHMTCRCGYQFCYVCTREWRTCGCTMAQLTALKEAATQRRQERLEREAIDETELQAALRQVEQLELEEALEAIEQIMKQEREDADRRKKEILSRIRREEERQQGVYSNFRDLRGILSDLQDRQRDILDFDIVEDRRKFDEQRAEERCKRERDAETEVQDLEALISARHSELEVSLAREYGARVELERAVEDEYHVRLIAFYSQWKNDMQAPAVIADAEVEKAMQVLRARLDEQHSAWKKWRDEEIEAARFTADEERGLRDELLSTRRLRQEEAFVVQERELKARAKAGSRWYQAVGTERARLLDEMEVDEIEAHRDTFSEFDGLEVAIIREAYERNANGIETDGSEGRPSTGQAEGGGGDAEFDIWADAIEG</sequence>
<feature type="domain" description="RING-type" evidence="11">
    <location>
        <begin position="215"/>
        <end position="405"/>
    </location>
</feature>
<dbReference type="CDD" id="cd22584">
    <property type="entry name" value="Rcat_RBR_unk"/>
    <property type="match status" value="1"/>
</dbReference>
<dbReference type="Gene3D" id="1.20.120.1750">
    <property type="match status" value="1"/>
</dbReference>
<keyword evidence="7" id="KW-0833">Ubl conjugation pathway</keyword>
<evidence type="ECO:0000259" key="11">
    <source>
        <dbReference type="PROSITE" id="PS51873"/>
    </source>
</evidence>
<keyword evidence="4" id="KW-0479">Metal-binding</keyword>
<evidence type="ECO:0000256" key="8">
    <source>
        <dbReference type="ARBA" id="ARBA00022833"/>
    </source>
</evidence>
<evidence type="ECO:0000256" key="4">
    <source>
        <dbReference type="ARBA" id="ARBA00022723"/>
    </source>
</evidence>